<keyword evidence="2 3" id="KW-0732">Signal</keyword>
<dbReference type="KEGG" id="pfuw:KF707C_8760"/>
<feature type="signal peptide" evidence="3">
    <location>
        <begin position="1"/>
        <end position="17"/>
    </location>
</feature>
<dbReference type="PANTHER" id="PTHR35936:SF35">
    <property type="entry name" value="L-CYSTINE-BINDING PROTEIN TCYJ"/>
    <property type="match status" value="1"/>
</dbReference>
<feature type="domain" description="Solute-binding protein family 3/N-terminal" evidence="4">
    <location>
        <begin position="28"/>
        <end position="233"/>
    </location>
</feature>
<comment type="similarity">
    <text evidence="1">Belongs to the bacterial solute-binding protein 3 family.</text>
</comment>
<evidence type="ECO:0000259" key="4">
    <source>
        <dbReference type="Pfam" id="PF00497"/>
    </source>
</evidence>
<dbReference type="SUPFAM" id="SSF53850">
    <property type="entry name" value="Periplasmic binding protein-like II"/>
    <property type="match status" value="1"/>
</dbReference>
<reference evidence="5 6" key="2">
    <citation type="journal article" date="2017" name="Int. J. Syst. Evol. Microbiol.">
        <title>Pseudomonas furukawaii sp. nov., a polychlorinated biphenyl-degrading bacterium isolated from biphenyl-contaminated soil in Japan.</title>
        <authorList>
            <person name="Kimura N."/>
            <person name="Watanabe T."/>
            <person name="Suenaga H."/>
            <person name="Fujihara H."/>
            <person name="Futagami T."/>
            <person name="Goto M."/>
            <person name="Hanada S."/>
            <person name="Hirose J."/>
        </authorList>
    </citation>
    <scope>NUCLEOTIDE SEQUENCE [LARGE SCALE GENOMIC DNA]</scope>
    <source>
        <strain evidence="6">DSM 10086 / NBRC 110670 / KF707</strain>
    </source>
</reference>
<dbReference type="Proteomes" id="UP000218554">
    <property type="component" value="Chromosome"/>
</dbReference>
<dbReference type="RefSeq" id="WP_004420106.1">
    <property type="nucleotide sequence ID" value="NZ_AJMR01000047.1"/>
</dbReference>
<dbReference type="AlphaFoldDB" id="A0AAD1BZ18"/>
<dbReference type="InterPro" id="IPR001638">
    <property type="entry name" value="Solute-binding_3/MltF_N"/>
</dbReference>
<dbReference type="Gene3D" id="3.40.190.10">
    <property type="entry name" value="Periplasmic binding protein-like II"/>
    <property type="match status" value="2"/>
</dbReference>
<evidence type="ECO:0000313" key="5">
    <source>
        <dbReference type="EMBL" id="BAU72564.1"/>
    </source>
</evidence>
<name>A0AAD1BZ18_METFU</name>
<evidence type="ECO:0000313" key="6">
    <source>
        <dbReference type="Proteomes" id="UP000218554"/>
    </source>
</evidence>
<proteinExistence type="inferred from homology"/>
<feature type="chain" id="PRO_5041921799" description="Solute-binding protein family 3/N-terminal domain-containing protein" evidence="3">
    <location>
        <begin position="18"/>
        <end position="237"/>
    </location>
</feature>
<accession>A0AAD1BZ18</accession>
<sequence>MRSALLALPLLPSLAGAAPLTLYYIEKPPYYHTEQGEPTGFLLERTRAIFARAGLDVRFEPRPPKRILRELEQQRPDTCSIGWFKTAERERFAWFSRPIHRDAPMLVLTRKSLIDQVRGHARLADLLKSGLRLGLVDGFSYGELDGALKSARSLKVTAPPTQTVLMLAAERIDYTLIDERELPYILAEAGLQDANLRTVRLPDIPAGQQRYLMCSGNLDPSLRQRIDEAIEALAPKP</sequence>
<evidence type="ECO:0000256" key="1">
    <source>
        <dbReference type="ARBA" id="ARBA00010333"/>
    </source>
</evidence>
<keyword evidence="6" id="KW-1185">Reference proteome</keyword>
<gene>
    <name evidence="5" type="ORF">KF707C_8760</name>
</gene>
<dbReference type="Pfam" id="PF00497">
    <property type="entry name" value="SBP_bac_3"/>
    <property type="match status" value="1"/>
</dbReference>
<reference evidence="6" key="1">
    <citation type="submission" date="2015-05" db="EMBL/GenBank/DDBJ databases">
        <title>Draft genome sequencing of a biphenyl-degrading bacterium, Pseudomonas balearica KF707 (=NBRC110670).</title>
        <authorList>
            <person name="Kimura N."/>
            <person name="Hirose J."/>
            <person name="Watanabe T."/>
            <person name="Suenaga H."/>
            <person name="Fujihara H."/>
            <person name="Noguchi M."/>
            <person name="Hashimoto M."/>
            <person name="Shimodaira J."/>
            <person name="Tsuchikane K."/>
            <person name="Hosoyama A."/>
            <person name="Yamazoe A."/>
            <person name="Fujita N."/>
            <person name="Furukawa K."/>
        </authorList>
    </citation>
    <scope>NUCLEOTIDE SEQUENCE [LARGE SCALE GENOMIC DNA]</scope>
    <source>
        <strain evidence="6">DSM 10086 / NBRC 110670 / KF707</strain>
    </source>
</reference>
<evidence type="ECO:0000256" key="2">
    <source>
        <dbReference type="ARBA" id="ARBA00022729"/>
    </source>
</evidence>
<dbReference type="PANTHER" id="PTHR35936">
    <property type="entry name" value="MEMBRANE-BOUND LYTIC MUREIN TRANSGLYCOSYLASE F"/>
    <property type="match status" value="1"/>
</dbReference>
<protein>
    <recommendedName>
        <fullName evidence="4">Solute-binding protein family 3/N-terminal domain-containing protein</fullName>
    </recommendedName>
</protein>
<dbReference type="EMBL" id="AP014862">
    <property type="protein sequence ID" value="BAU72564.1"/>
    <property type="molecule type" value="Genomic_DNA"/>
</dbReference>
<evidence type="ECO:0000256" key="3">
    <source>
        <dbReference type="SAM" id="SignalP"/>
    </source>
</evidence>
<organism evidence="5 6">
    <name type="scientific">Metapseudomonas furukawaii</name>
    <name type="common">Pseudomonas furukawaii</name>
    <dbReference type="NCBI Taxonomy" id="1149133"/>
    <lineage>
        <taxon>Bacteria</taxon>
        <taxon>Pseudomonadati</taxon>
        <taxon>Pseudomonadota</taxon>
        <taxon>Gammaproteobacteria</taxon>
        <taxon>Pseudomonadales</taxon>
        <taxon>Pseudomonadaceae</taxon>
        <taxon>Metapseudomonas</taxon>
    </lineage>
</organism>